<name>A0A544QQ91_9EURY</name>
<protein>
    <submittedName>
        <fullName evidence="1">Uncharacterized protein</fullName>
    </submittedName>
</protein>
<dbReference type="RefSeq" id="WP_142442177.1">
    <property type="nucleotide sequence ID" value="NZ_SESI01000001.1"/>
</dbReference>
<accession>A0A544QQ91</accession>
<proteinExistence type="predicted"/>
<evidence type="ECO:0000313" key="2">
    <source>
        <dbReference type="Proteomes" id="UP000315385"/>
    </source>
</evidence>
<sequence>MPTETVSERVHELAEHHDLDESVVIQQAVEAGVETLYRDMVVSRYLADEIAREEAVEQLGADVVNEVEIARDAVEDDVRWGLQA</sequence>
<comment type="caution">
    <text evidence="1">The sequence shown here is derived from an EMBL/GenBank/DDBJ whole genome shotgun (WGS) entry which is preliminary data.</text>
</comment>
<dbReference type="Proteomes" id="UP000315385">
    <property type="component" value="Unassembled WGS sequence"/>
</dbReference>
<dbReference type="EMBL" id="SESI01000001">
    <property type="protein sequence ID" value="TQQ81609.1"/>
    <property type="molecule type" value="Genomic_DNA"/>
</dbReference>
<dbReference type="AlphaFoldDB" id="A0A544QQ91"/>
<dbReference type="OrthoDB" id="192937at2157"/>
<evidence type="ECO:0000313" key="1">
    <source>
        <dbReference type="EMBL" id="TQQ81609.1"/>
    </source>
</evidence>
<reference evidence="1 2" key="1">
    <citation type="submission" date="2019-02" db="EMBL/GenBank/DDBJ databases">
        <title>Halonotius sp. a new haloqrchaeon isolated from saline water.</title>
        <authorList>
            <person name="Duran-Viseras A."/>
            <person name="Sanchez-Porro C."/>
            <person name="Ventosa A."/>
        </authorList>
    </citation>
    <scope>NUCLEOTIDE SEQUENCE [LARGE SCALE GENOMIC DNA]</scope>
    <source>
        <strain evidence="1 2">F9-27</strain>
    </source>
</reference>
<gene>
    <name evidence="1" type="ORF">EWF95_01310</name>
</gene>
<organism evidence="1 2">
    <name type="scientific">Halonotius roseus</name>
    <dbReference type="NCBI Taxonomy" id="2511997"/>
    <lineage>
        <taxon>Archaea</taxon>
        <taxon>Methanobacteriati</taxon>
        <taxon>Methanobacteriota</taxon>
        <taxon>Stenosarchaea group</taxon>
        <taxon>Halobacteria</taxon>
        <taxon>Halobacteriales</taxon>
        <taxon>Haloferacaceae</taxon>
        <taxon>Halonotius</taxon>
    </lineage>
</organism>
<keyword evidence="2" id="KW-1185">Reference proteome</keyword>